<dbReference type="EMBL" id="CAFBOZ010000086">
    <property type="protein sequence ID" value="CAB5002337.1"/>
    <property type="molecule type" value="Genomic_DNA"/>
</dbReference>
<dbReference type="Pfam" id="PF11290">
    <property type="entry name" value="DUF3090"/>
    <property type="match status" value="1"/>
</dbReference>
<proteinExistence type="predicted"/>
<name>A0A6J7PAE3_9ZZZZ</name>
<sequence length="190" mass="20883">MPRELSQYDPVERFVAGTVGMPGERTFFLQARTGNRITSVVLEKQQLALLAERLDELLDEVVRRADMPVPIPAGPSGALDREPLESPIVEDFRVGGIGLGWNGEIERVVIELHATIESDEMEVPDLDEDDVPDDAPACLRVRMTGAQARDFVARATSLVAAGRPPCPFCQLPLDPTGHICPRSNGFRRRA</sequence>
<organism evidence="1">
    <name type="scientific">freshwater metagenome</name>
    <dbReference type="NCBI Taxonomy" id="449393"/>
    <lineage>
        <taxon>unclassified sequences</taxon>
        <taxon>metagenomes</taxon>
        <taxon>ecological metagenomes</taxon>
    </lineage>
</organism>
<accession>A0A6J7PAE3</accession>
<dbReference type="InterPro" id="IPR021441">
    <property type="entry name" value="DUF3090"/>
</dbReference>
<dbReference type="NCBIfam" id="TIGR03847">
    <property type="entry name" value="conserved hypothetical protein"/>
    <property type="match status" value="1"/>
</dbReference>
<protein>
    <submittedName>
        <fullName evidence="1">Unannotated protein</fullName>
    </submittedName>
</protein>
<gene>
    <name evidence="1" type="ORF">UFOPK3992_00724</name>
</gene>
<reference evidence="1" key="1">
    <citation type="submission" date="2020-05" db="EMBL/GenBank/DDBJ databases">
        <authorList>
            <person name="Chiriac C."/>
            <person name="Salcher M."/>
            <person name="Ghai R."/>
            <person name="Kavagutti S V."/>
        </authorList>
    </citation>
    <scope>NUCLEOTIDE SEQUENCE</scope>
</reference>
<dbReference type="AlphaFoldDB" id="A0A6J7PAE3"/>
<evidence type="ECO:0000313" key="1">
    <source>
        <dbReference type="EMBL" id="CAB5002337.1"/>
    </source>
</evidence>